<name>A0ABT7E6A5_9NEIS</name>
<reference evidence="1" key="1">
    <citation type="submission" date="2023-03" db="EMBL/GenBank/DDBJ databases">
        <title>Chitinimonas shenzhenensis gen. nov., sp. nov., a novel member of family Burkholderiaceae isolated from activated sludge collected in Shen Zhen, China.</title>
        <authorList>
            <person name="Wang X."/>
        </authorList>
    </citation>
    <scope>NUCLEOTIDE SEQUENCE</scope>
    <source>
        <strain evidence="1">DQS-5</strain>
    </source>
</reference>
<evidence type="ECO:0000313" key="2">
    <source>
        <dbReference type="Proteomes" id="UP001172778"/>
    </source>
</evidence>
<keyword evidence="2" id="KW-1185">Reference proteome</keyword>
<gene>
    <name evidence="1" type="ORF">PZA18_23355</name>
</gene>
<organism evidence="1 2">
    <name type="scientific">Parachitinimonas caeni</name>
    <dbReference type="NCBI Taxonomy" id="3031301"/>
    <lineage>
        <taxon>Bacteria</taxon>
        <taxon>Pseudomonadati</taxon>
        <taxon>Pseudomonadota</taxon>
        <taxon>Betaproteobacteria</taxon>
        <taxon>Neisseriales</taxon>
        <taxon>Chitinibacteraceae</taxon>
        <taxon>Parachitinimonas</taxon>
    </lineage>
</organism>
<accession>A0ABT7E6A5</accession>
<dbReference type="EMBL" id="JARRAF010000079">
    <property type="protein sequence ID" value="MDK2126985.1"/>
    <property type="molecule type" value="Genomic_DNA"/>
</dbReference>
<dbReference type="InterPro" id="IPR032427">
    <property type="entry name" value="P22_portal"/>
</dbReference>
<dbReference type="Pfam" id="PF16510">
    <property type="entry name" value="P22_portal"/>
    <property type="match status" value="1"/>
</dbReference>
<evidence type="ECO:0000313" key="1">
    <source>
        <dbReference type="EMBL" id="MDK2126985.1"/>
    </source>
</evidence>
<dbReference type="RefSeq" id="WP_284103308.1">
    <property type="nucleotide sequence ID" value="NZ_JARRAF010000079.1"/>
</dbReference>
<proteinExistence type="predicted"/>
<protein>
    <submittedName>
        <fullName evidence="1">Uncharacterized protein</fullName>
    </submittedName>
</protein>
<comment type="caution">
    <text evidence="1">The sequence shown here is derived from an EMBL/GenBank/DDBJ whole genome shotgun (WGS) entry which is preliminary data.</text>
</comment>
<dbReference type="Proteomes" id="UP001172778">
    <property type="component" value="Unassembled WGS sequence"/>
</dbReference>
<sequence length="148" mass="16785">MAASSSLALQNWQLLHEARQRGHDAYVEQALRLEQYYLGGGLQWDPEDRVFLEGEGRPCIEINQIWPAIHNALGHQIHNRMDMAFRPRGGEADGELAEVLSKVAMQVADRQQLHWLETQCMADGLIQQRGYFDVRMDMNSPTAKAVGL</sequence>